<organism evidence="1 2">
    <name type="scientific">Gottfriedia solisilvae</name>
    <dbReference type="NCBI Taxonomy" id="1516104"/>
    <lineage>
        <taxon>Bacteria</taxon>
        <taxon>Bacillati</taxon>
        <taxon>Bacillota</taxon>
        <taxon>Bacilli</taxon>
        <taxon>Bacillales</taxon>
        <taxon>Bacillaceae</taxon>
        <taxon>Gottfriedia</taxon>
    </lineage>
</organism>
<protein>
    <submittedName>
        <fullName evidence="1">Uncharacterized protein</fullName>
    </submittedName>
</protein>
<name>A0A8J3EXC6_9BACI</name>
<reference evidence="2" key="1">
    <citation type="journal article" date="2019" name="Int. J. Syst. Evol. Microbiol.">
        <title>The Global Catalogue of Microorganisms (GCM) 10K type strain sequencing project: providing services to taxonomists for standard genome sequencing and annotation.</title>
        <authorList>
            <consortium name="The Broad Institute Genomics Platform"/>
            <consortium name="The Broad Institute Genome Sequencing Center for Infectious Disease"/>
            <person name="Wu L."/>
            <person name="Ma J."/>
        </authorList>
    </citation>
    <scope>NUCLEOTIDE SEQUENCE [LARGE SCALE GENOMIC DNA]</scope>
    <source>
        <strain evidence="2">CGMCC 1.14993</strain>
    </source>
</reference>
<proteinExistence type="predicted"/>
<dbReference type="EMBL" id="BMHB01000001">
    <property type="protein sequence ID" value="GGI14885.1"/>
    <property type="molecule type" value="Genomic_DNA"/>
</dbReference>
<comment type="caution">
    <text evidence="1">The sequence shown here is derived from an EMBL/GenBank/DDBJ whole genome shotgun (WGS) entry which is preliminary data.</text>
</comment>
<evidence type="ECO:0000313" key="1">
    <source>
        <dbReference type="EMBL" id="GGI14885.1"/>
    </source>
</evidence>
<dbReference type="AlphaFoldDB" id="A0A8J3EXC6"/>
<dbReference type="Proteomes" id="UP000626244">
    <property type="component" value="Unassembled WGS sequence"/>
</dbReference>
<keyword evidence="2" id="KW-1185">Reference proteome</keyword>
<sequence>MLKDSIVIQILYVKLNLLIGSQNDNRSLIGMSMFECRLEF</sequence>
<evidence type="ECO:0000313" key="2">
    <source>
        <dbReference type="Proteomes" id="UP000626244"/>
    </source>
</evidence>
<gene>
    <name evidence="1" type="ORF">GCM10007380_25190</name>
</gene>
<accession>A0A8J3EXC6</accession>